<dbReference type="AlphaFoldDB" id="A0A6A4L2I3"/>
<protein>
    <recommendedName>
        <fullName evidence="1">FBD domain-containing protein</fullName>
    </recommendedName>
</protein>
<feature type="domain" description="FBD" evidence="1">
    <location>
        <begin position="57"/>
        <end position="132"/>
    </location>
</feature>
<dbReference type="OrthoDB" id="1028742at2759"/>
<proteinExistence type="predicted"/>
<organism evidence="2 3">
    <name type="scientific">Rhododendron williamsianum</name>
    <dbReference type="NCBI Taxonomy" id="262921"/>
    <lineage>
        <taxon>Eukaryota</taxon>
        <taxon>Viridiplantae</taxon>
        <taxon>Streptophyta</taxon>
        <taxon>Embryophyta</taxon>
        <taxon>Tracheophyta</taxon>
        <taxon>Spermatophyta</taxon>
        <taxon>Magnoliopsida</taxon>
        <taxon>eudicotyledons</taxon>
        <taxon>Gunneridae</taxon>
        <taxon>Pentapetalae</taxon>
        <taxon>asterids</taxon>
        <taxon>Ericales</taxon>
        <taxon>Ericaceae</taxon>
        <taxon>Ericoideae</taxon>
        <taxon>Rhodoreae</taxon>
        <taxon>Rhododendron</taxon>
    </lineage>
</organism>
<dbReference type="Proteomes" id="UP000428333">
    <property type="component" value="Linkage Group LG08"/>
</dbReference>
<sequence>MFHNLTSLELDPTDYLAWELMLLLLEKSPSLETLVFSDQEYQGGDGYLWNPPRKVPPCLVTHLKVIEIVGFQGFKEELKLLTYFLKNGEVLEKLKIVVGCDDLDYAKELEVVTKQKLLRLRRGSKICQIEWVDLFSI</sequence>
<evidence type="ECO:0000313" key="2">
    <source>
        <dbReference type="EMBL" id="KAE9454406.1"/>
    </source>
</evidence>
<reference evidence="2 3" key="1">
    <citation type="journal article" date="2019" name="Genome Biol. Evol.">
        <title>The Rhododendron genome and chromosomal organization provide insight into shared whole-genome duplications across the heath family (Ericaceae).</title>
        <authorList>
            <person name="Soza V.L."/>
            <person name="Lindsley D."/>
            <person name="Waalkes A."/>
            <person name="Ramage E."/>
            <person name="Patwardhan R.P."/>
            <person name="Burton J.N."/>
            <person name="Adey A."/>
            <person name="Kumar A."/>
            <person name="Qiu R."/>
            <person name="Shendure J."/>
            <person name="Hall B."/>
        </authorList>
    </citation>
    <scope>NUCLEOTIDE SEQUENCE [LARGE SCALE GENOMIC DNA]</scope>
    <source>
        <strain evidence="2">RSF 1966-606</strain>
    </source>
</reference>
<comment type="caution">
    <text evidence="2">The sequence shown here is derived from an EMBL/GenBank/DDBJ whole genome shotgun (WGS) entry which is preliminary data.</text>
</comment>
<gene>
    <name evidence="2" type="ORF">C3L33_13709</name>
</gene>
<name>A0A6A4L2I3_9ERIC</name>
<dbReference type="InterPro" id="IPR050232">
    <property type="entry name" value="FBL13/AtMIF1-like"/>
</dbReference>
<evidence type="ECO:0000313" key="3">
    <source>
        <dbReference type="Proteomes" id="UP000428333"/>
    </source>
</evidence>
<feature type="non-terminal residue" evidence="2">
    <location>
        <position position="1"/>
    </location>
</feature>
<dbReference type="SMART" id="SM00579">
    <property type="entry name" value="FBD"/>
    <property type="match status" value="1"/>
</dbReference>
<accession>A0A6A4L2I3</accession>
<dbReference type="EMBL" id="QEFC01002119">
    <property type="protein sequence ID" value="KAE9454406.1"/>
    <property type="molecule type" value="Genomic_DNA"/>
</dbReference>
<dbReference type="PANTHER" id="PTHR31900">
    <property type="entry name" value="F-BOX/RNI SUPERFAMILY PROTEIN-RELATED"/>
    <property type="match status" value="1"/>
</dbReference>
<keyword evidence="3" id="KW-1185">Reference proteome</keyword>
<evidence type="ECO:0000259" key="1">
    <source>
        <dbReference type="SMART" id="SM00579"/>
    </source>
</evidence>
<dbReference type="Pfam" id="PF08387">
    <property type="entry name" value="FBD"/>
    <property type="match status" value="1"/>
</dbReference>
<dbReference type="PANTHER" id="PTHR31900:SF30">
    <property type="entry name" value="SUPERFAMILY PROTEIN, PUTATIVE-RELATED"/>
    <property type="match status" value="1"/>
</dbReference>
<dbReference type="InterPro" id="IPR006566">
    <property type="entry name" value="FBD"/>
</dbReference>